<proteinExistence type="predicted"/>
<gene>
    <name evidence="2" type="ORF">PIB30_039893</name>
</gene>
<dbReference type="EMBL" id="JASCZI010241868">
    <property type="protein sequence ID" value="MED6207894.1"/>
    <property type="molecule type" value="Genomic_DNA"/>
</dbReference>
<feature type="region of interest" description="Disordered" evidence="1">
    <location>
        <begin position="90"/>
        <end position="111"/>
    </location>
</feature>
<evidence type="ECO:0000313" key="2">
    <source>
        <dbReference type="EMBL" id="MED6207894.1"/>
    </source>
</evidence>
<reference evidence="2 3" key="1">
    <citation type="journal article" date="2023" name="Plants (Basel)">
        <title>Bridging the Gap: Combining Genomics and Transcriptomics Approaches to Understand Stylosanthes scabra, an Orphan Legume from the Brazilian Caatinga.</title>
        <authorList>
            <person name="Ferreira-Neto J.R.C."/>
            <person name="da Silva M.D."/>
            <person name="Binneck E."/>
            <person name="de Melo N.F."/>
            <person name="da Silva R.H."/>
            <person name="de Melo A.L.T.M."/>
            <person name="Pandolfi V."/>
            <person name="Bustamante F.O."/>
            <person name="Brasileiro-Vidal A.C."/>
            <person name="Benko-Iseppon A.M."/>
        </authorList>
    </citation>
    <scope>NUCLEOTIDE SEQUENCE [LARGE SCALE GENOMIC DNA]</scope>
    <source>
        <tissue evidence="2">Leaves</tissue>
    </source>
</reference>
<name>A0ABU6YD50_9FABA</name>
<organism evidence="2 3">
    <name type="scientific">Stylosanthes scabra</name>
    <dbReference type="NCBI Taxonomy" id="79078"/>
    <lineage>
        <taxon>Eukaryota</taxon>
        <taxon>Viridiplantae</taxon>
        <taxon>Streptophyta</taxon>
        <taxon>Embryophyta</taxon>
        <taxon>Tracheophyta</taxon>
        <taxon>Spermatophyta</taxon>
        <taxon>Magnoliopsida</taxon>
        <taxon>eudicotyledons</taxon>
        <taxon>Gunneridae</taxon>
        <taxon>Pentapetalae</taxon>
        <taxon>rosids</taxon>
        <taxon>fabids</taxon>
        <taxon>Fabales</taxon>
        <taxon>Fabaceae</taxon>
        <taxon>Papilionoideae</taxon>
        <taxon>50 kb inversion clade</taxon>
        <taxon>dalbergioids sensu lato</taxon>
        <taxon>Dalbergieae</taxon>
        <taxon>Pterocarpus clade</taxon>
        <taxon>Stylosanthes</taxon>
    </lineage>
</organism>
<dbReference type="Proteomes" id="UP001341840">
    <property type="component" value="Unassembled WGS sequence"/>
</dbReference>
<keyword evidence="3" id="KW-1185">Reference proteome</keyword>
<sequence length="158" mass="17250">MGETYILQIGEGFVPWSLKQILGVNGVGWKKSPASAPVTILIFCLKKIFTPILIFHLLIVSPGNIEDWAGIPARVSIPVLGAECFMPHSYSHDKSSPRSGNHRRGRSESGGVGGRHVGVGYQGGYNDGIYCMLQLCWNWSHSQGLQVCNHEGGKCRDN</sequence>
<evidence type="ECO:0000256" key="1">
    <source>
        <dbReference type="SAM" id="MobiDB-lite"/>
    </source>
</evidence>
<comment type="caution">
    <text evidence="2">The sequence shown here is derived from an EMBL/GenBank/DDBJ whole genome shotgun (WGS) entry which is preliminary data.</text>
</comment>
<protein>
    <submittedName>
        <fullName evidence="2">Uncharacterized protein</fullName>
    </submittedName>
</protein>
<accession>A0ABU6YD50</accession>
<evidence type="ECO:0000313" key="3">
    <source>
        <dbReference type="Proteomes" id="UP001341840"/>
    </source>
</evidence>